<dbReference type="CDD" id="cd03784">
    <property type="entry name" value="GT1_Gtf-like"/>
    <property type="match status" value="1"/>
</dbReference>
<comment type="similarity">
    <text evidence="1 3">Belongs to the UDP-glycosyltransferase family.</text>
</comment>
<reference evidence="6 7" key="1">
    <citation type="journal article" date="2023" name="bioRxiv">
        <title>Genome report: Whole genome sequence and annotation of Penstemon davidsonii.</title>
        <authorList>
            <person name="Ostevik K.L."/>
            <person name="Alabady M."/>
            <person name="Zhang M."/>
            <person name="Rausher M.D."/>
        </authorList>
    </citation>
    <scope>NUCLEOTIDE SEQUENCE [LARGE SCALE GENOMIC DNA]</scope>
    <source>
        <strain evidence="6">DNT005</strain>
        <tissue evidence="6">Whole leaf</tissue>
    </source>
</reference>
<evidence type="ECO:0000256" key="3">
    <source>
        <dbReference type="RuleBase" id="RU003718"/>
    </source>
</evidence>
<evidence type="ECO:0000313" key="6">
    <source>
        <dbReference type="EMBL" id="KAK4480394.1"/>
    </source>
</evidence>
<dbReference type="PANTHER" id="PTHR48044">
    <property type="entry name" value="GLYCOSYLTRANSFERASE"/>
    <property type="match status" value="1"/>
</dbReference>
<name>A0ABR0CTK2_9LAMI</name>
<dbReference type="SUPFAM" id="SSF53756">
    <property type="entry name" value="UDP-Glycosyltransferase/glycogen phosphorylase"/>
    <property type="match status" value="1"/>
</dbReference>
<dbReference type="Proteomes" id="UP001291926">
    <property type="component" value="Unassembled WGS sequence"/>
</dbReference>
<dbReference type="Pfam" id="PF26168">
    <property type="entry name" value="Glyco_transf_N"/>
    <property type="match status" value="1"/>
</dbReference>
<dbReference type="InterPro" id="IPR058980">
    <property type="entry name" value="Glyco_transf_N"/>
</dbReference>
<dbReference type="InterPro" id="IPR002213">
    <property type="entry name" value="UDP_glucos_trans"/>
</dbReference>
<dbReference type="EMBL" id="JAYDYQ010002686">
    <property type="protein sequence ID" value="KAK4480394.1"/>
    <property type="molecule type" value="Genomic_DNA"/>
</dbReference>
<comment type="caution">
    <text evidence="6">The sequence shown here is derived from an EMBL/GenBank/DDBJ whole genome shotgun (WGS) entry which is preliminary data.</text>
</comment>
<keyword evidence="7" id="KW-1185">Reference proteome</keyword>
<gene>
    <name evidence="6" type="ORF">RD792_013466</name>
</gene>
<evidence type="ECO:0000256" key="1">
    <source>
        <dbReference type="ARBA" id="ARBA00009995"/>
    </source>
</evidence>
<dbReference type="InterPro" id="IPR035595">
    <property type="entry name" value="UDP_glycos_trans_CS"/>
</dbReference>
<keyword evidence="2 3" id="KW-0808">Transferase</keyword>
<sequence length="446" mass="50529">MDSEKQSFKILMFPWLAHGHITPFLQLSKKLSQQNFQIYICSTPINLNSIKNKIPQKYNLKIHLLELNLPSSQELPPHHHTTNGLPLHLNPKLRKALKMSKPDLSNILKSLKPDLLIYDIVQPWAAKVALEQNIPSVLFITSGAFMFSYFCHLGRRPGSEFPFPGMKLTDFELSMALKILDSVKNEEKDPDDEIIHRKDGIVLMNTSREIEGKYIDYASELINWNIVPTGAMIQEPSICEENDAEVLKWLGEKDEFSTVFVSFGSEYFLKKEDIQEIAYGLELSNVDFIWVIRSPKGEEIEVAEVLPEGFLERVGEKGKILEKWAPQAKILTHGSVGGFLSHCGWNSLMESIDFRVPIIGMPMQLDQPLCAKLVVELGVGVEVVRDEKGKFGREEISRIIKDVVFEGRGDVLRKKIGEVSEKVRLRSSEEIDGVVEKLIEVCGKSS</sequence>
<feature type="domain" description="Glycosyltransferase N-terminal" evidence="5">
    <location>
        <begin position="9"/>
        <end position="219"/>
    </location>
</feature>
<dbReference type="Pfam" id="PF00201">
    <property type="entry name" value="UDPGT"/>
    <property type="match status" value="1"/>
</dbReference>
<dbReference type="Gene3D" id="3.40.50.2000">
    <property type="entry name" value="Glycogen Phosphorylase B"/>
    <property type="match status" value="2"/>
</dbReference>
<organism evidence="6 7">
    <name type="scientific">Penstemon davidsonii</name>
    <dbReference type="NCBI Taxonomy" id="160366"/>
    <lineage>
        <taxon>Eukaryota</taxon>
        <taxon>Viridiplantae</taxon>
        <taxon>Streptophyta</taxon>
        <taxon>Embryophyta</taxon>
        <taxon>Tracheophyta</taxon>
        <taxon>Spermatophyta</taxon>
        <taxon>Magnoliopsida</taxon>
        <taxon>eudicotyledons</taxon>
        <taxon>Gunneridae</taxon>
        <taxon>Pentapetalae</taxon>
        <taxon>asterids</taxon>
        <taxon>lamiids</taxon>
        <taxon>Lamiales</taxon>
        <taxon>Plantaginaceae</taxon>
        <taxon>Cheloneae</taxon>
        <taxon>Penstemon</taxon>
    </lineage>
</organism>
<dbReference type="EC" id="2.4.1.-" evidence="4"/>
<protein>
    <recommendedName>
        <fullName evidence="4">Glycosyltransferase</fullName>
        <ecNumber evidence="4">2.4.1.-</ecNumber>
    </recommendedName>
</protein>
<evidence type="ECO:0000313" key="7">
    <source>
        <dbReference type="Proteomes" id="UP001291926"/>
    </source>
</evidence>
<dbReference type="PROSITE" id="PS00375">
    <property type="entry name" value="UDPGT"/>
    <property type="match status" value="1"/>
</dbReference>
<keyword evidence="3" id="KW-0328">Glycosyltransferase</keyword>
<evidence type="ECO:0000256" key="4">
    <source>
        <dbReference type="RuleBase" id="RU362057"/>
    </source>
</evidence>
<evidence type="ECO:0000259" key="5">
    <source>
        <dbReference type="Pfam" id="PF26168"/>
    </source>
</evidence>
<dbReference type="PANTHER" id="PTHR48044:SF14">
    <property type="entry name" value="GLYCOSYLTRANSFERASE"/>
    <property type="match status" value="1"/>
</dbReference>
<accession>A0ABR0CTK2</accession>
<evidence type="ECO:0000256" key="2">
    <source>
        <dbReference type="ARBA" id="ARBA00022679"/>
    </source>
</evidence>
<proteinExistence type="inferred from homology"/>